<dbReference type="WBParaSite" id="Gr19_v10_g5614.t1">
    <property type="protein sequence ID" value="Gr19_v10_g5614.t1"/>
    <property type="gene ID" value="Gr19_v10_g5614"/>
</dbReference>
<dbReference type="InterPro" id="IPR057475">
    <property type="entry name" value="CUT_C"/>
</dbReference>
<keyword evidence="9" id="KW-1185">Reference proteome</keyword>
<keyword evidence="6" id="KW-1133">Transmembrane helix</keyword>
<keyword evidence="7" id="KW-0472">Membrane</keyword>
<dbReference type="SMART" id="SM00241">
    <property type="entry name" value="ZP"/>
    <property type="match status" value="1"/>
</dbReference>
<accession>A0A914I105</accession>
<dbReference type="InterPro" id="IPR051962">
    <property type="entry name" value="Cuticlin"/>
</dbReference>
<dbReference type="PANTHER" id="PTHR22907">
    <property type="entry name" value="GH04558P"/>
    <property type="match status" value="1"/>
</dbReference>
<evidence type="ECO:0000256" key="3">
    <source>
        <dbReference type="ARBA" id="ARBA00022475"/>
    </source>
</evidence>
<evidence type="ECO:0000259" key="8">
    <source>
        <dbReference type="PROSITE" id="PS51034"/>
    </source>
</evidence>
<dbReference type="Pfam" id="PF25057">
    <property type="entry name" value="CUT_N"/>
    <property type="match status" value="1"/>
</dbReference>
<protein>
    <submittedName>
        <fullName evidence="10">ZP domain-containing protein</fullName>
    </submittedName>
</protein>
<dbReference type="GO" id="GO:0042302">
    <property type="term" value="F:structural constituent of cuticle"/>
    <property type="evidence" value="ECO:0007669"/>
    <property type="project" value="UniProtKB-KW"/>
</dbReference>
<comment type="subcellular location">
    <subcellularLocation>
        <location evidence="1">Cell membrane</location>
        <topology evidence="1">Single-pass type I membrane protein</topology>
    </subcellularLocation>
</comment>
<dbReference type="InterPro" id="IPR001507">
    <property type="entry name" value="ZP_dom"/>
</dbReference>
<evidence type="ECO:0000256" key="7">
    <source>
        <dbReference type="ARBA" id="ARBA00023136"/>
    </source>
</evidence>
<evidence type="ECO:0000256" key="1">
    <source>
        <dbReference type="ARBA" id="ARBA00004251"/>
    </source>
</evidence>
<dbReference type="InterPro" id="IPR056953">
    <property type="entry name" value="CUT_N"/>
</dbReference>
<evidence type="ECO:0000256" key="6">
    <source>
        <dbReference type="ARBA" id="ARBA00022989"/>
    </source>
</evidence>
<dbReference type="AlphaFoldDB" id="A0A914I105"/>
<reference evidence="10" key="1">
    <citation type="submission" date="2022-11" db="UniProtKB">
        <authorList>
            <consortium name="WormBaseParasite"/>
        </authorList>
    </citation>
    <scope>IDENTIFICATION</scope>
</reference>
<evidence type="ECO:0000313" key="9">
    <source>
        <dbReference type="Proteomes" id="UP000887572"/>
    </source>
</evidence>
<dbReference type="Pfam" id="PF25301">
    <property type="entry name" value="CUT_C"/>
    <property type="match status" value="1"/>
</dbReference>
<keyword evidence="5" id="KW-0732">Signal</keyword>
<feature type="domain" description="ZP" evidence="8">
    <location>
        <begin position="1"/>
        <end position="225"/>
    </location>
</feature>
<keyword evidence="2" id="KW-0193">Cuticle</keyword>
<evidence type="ECO:0000256" key="2">
    <source>
        <dbReference type="ARBA" id="ARBA00022460"/>
    </source>
</evidence>
<dbReference type="Proteomes" id="UP000887572">
    <property type="component" value="Unplaced"/>
</dbReference>
<dbReference type="PANTHER" id="PTHR22907:SF11">
    <property type="entry name" value="CUTICLIN-5"/>
    <property type="match status" value="1"/>
</dbReference>
<dbReference type="GO" id="GO:0005886">
    <property type="term" value="C:plasma membrane"/>
    <property type="evidence" value="ECO:0007669"/>
    <property type="project" value="UniProtKB-SubCell"/>
</dbReference>
<name>A0A914I105_GLORO</name>
<evidence type="ECO:0000256" key="5">
    <source>
        <dbReference type="ARBA" id="ARBA00022729"/>
    </source>
</evidence>
<dbReference type="PROSITE" id="PS51034">
    <property type="entry name" value="ZP_2"/>
    <property type="match status" value="1"/>
</dbReference>
<proteinExistence type="predicted"/>
<evidence type="ECO:0000313" key="10">
    <source>
        <dbReference type="WBParaSite" id="Gr19_v10_g5614.t1"/>
    </source>
</evidence>
<organism evidence="9 10">
    <name type="scientific">Globodera rostochiensis</name>
    <name type="common">Golden nematode worm</name>
    <name type="synonym">Heterodera rostochiensis</name>
    <dbReference type="NCBI Taxonomy" id="31243"/>
    <lineage>
        <taxon>Eukaryota</taxon>
        <taxon>Metazoa</taxon>
        <taxon>Ecdysozoa</taxon>
        <taxon>Nematoda</taxon>
        <taxon>Chromadorea</taxon>
        <taxon>Rhabditida</taxon>
        <taxon>Tylenchina</taxon>
        <taxon>Tylenchomorpha</taxon>
        <taxon>Tylenchoidea</taxon>
        <taxon>Heteroderidae</taxon>
        <taxon>Heteroderinae</taxon>
        <taxon>Globodera</taxon>
    </lineage>
</organism>
<sequence>MALCLLKANSKSLSVDPPREMKVQFDEGQHEMLKFDCLLAHDEPKGIFLSIRLIVSFHAQYLSKFDRVFDLRCFYMEMEHELEKQFTVSMDPPAMQAKQISMPNCRYEVLSEGPQGPPVYYATIGQMVYHKWTCEAEEPNQFCMIVHSCIVDDGNGDKVELIDKQGCARDKYLLQNLEYVSDLMVGKEAHVYKYADRQSIYFDCKIALSIKEPSCQLCPVPNCPDPPRRKHYNFVSKKRKLSKRYLIDAGNKKHSY</sequence>
<keyword evidence="4" id="KW-0812">Transmembrane</keyword>
<keyword evidence="3" id="KW-1003">Cell membrane</keyword>
<evidence type="ECO:0000256" key="4">
    <source>
        <dbReference type="ARBA" id="ARBA00022692"/>
    </source>
</evidence>